<comment type="caution">
    <text evidence="1">The sequence shown here is derived from an EMBL/GenBank/DDBJ whole genome shotgun (WGS) entry which is preliminary data.</text>
</comment>
<proteinExistence type="predicted"/>
<accession>A0A3S3RLC0</accession>
<evidence type="ECO:0000313" key="1">
    <source>
        <dbReference type="EMBL" id="RWX03479.1"/>
    </source>
</evidence>
<gene>
    <name evidence="1" type="ORF">EPI11_00690</name>
</gene>
<keyword evidence="2" id="KW-1185">Reference proteome</keyword>
<reference evidence="1 2" key="1">
    <citation type="submission" date="2019-01" db="EMBL/GenBank/DDBJ databases">
        <title>Flavobacterium sp. nov.,isolated from freshwater.</title>
        <authorList>
            <person name="Zhang R."/>
            <person name="Du Z.-J."/>
        </authorList>
    </citation>
    <scope>NUCLEOTIDE SEQUENCE [LARGE SCALE GENOMIC DNA]</scope>
    <source>
        <strain evidence="1 2">1E403</strain>
    </source>
</reference>
<dbReference type="Proteomes" id="UP000287527">
    <property type="component" value="Unassembled WGS sequence"/>
</dbReference>
<evidence type="ECO:0000313" key="2">
    <source>
        <dbReference type="Proteomes" id="UP000287527"/>
    </source>
</evidence>
<name>A0A3S3RLC0_9FLAO</name>
<protein>
    <submittedName>
        <fullName evidence="1">Uncharacterized protein</fullName>
    </submittedName>
</protein>
<sequence length="184" mass="21798">MDRSLKVYTSTGHLFVEFTFNYDHKNQASGKYTLYRRLYDDNEEDENKSVYPLYEMDLYVNYRKFDSIEHIKKHDIEVVQKSVGRDMTDPKGYTYVYSPEKVLLRYVAANHLGCIGLIDIRFSFIDNSKEMKFMSASNPRFDFELSTNSLETNLDCIEQIPMYNKWGEPGEISTHDLTRLEAWY</sequence>
<organism evidence="1 2">
    <name type="scientific">Flavobacterium cerinum</name>
    <dbReference type="NCBI Taxonomy" id="2502784"/>
    <lineage>
        <taxon>Bacteria</taxon>
        <taxon>Pseudomonadati</taxon>
        <taxon>Bacteroidota</taxon>
        <taxon>Flavobacteriia</taxon>
        <taxon>Flavobacteriales</taxon>
        <taxon>Flavobacteriaceae</taxon>
        <taxon>Flavobacterium</taxon>
    </lineage>
</organism>
<dbReference type="AlphaFoldDB" id="A0A3S3RLC0"/>
<dbReference type="RefSeq" id="WP_128388035.1">
    <property type="nucleotide sequence ID" value="NZ_SBII01000001.1"/>
</dbReference>
<dbReference type="EMBL" id="SBII01000001">
    <property type="protein sequence ID" value="RWX03479.1"/>
    <property type="molecule type" value="Genomic_DNA"/>
</dbReference>
<dbReference type="OrthoDB" id="792576at2"/>